<dbReference type="Proteomes" id="UP000230750">
    <property type="component" value="Unassembled WGS sequence"/>
</dbReference>
<evidence type="ECO:0000256" key="4">
    <source>
        <dbReference type="ARBA" id="ARBA00022989"/>
    </source>
</evidence>
<comment type="similarity">
    <text evidence="2">Belongs to the major facilitator superfamily. MFSD6 family.</text>
</comment>
<dbReference type="STRING" id="307972.A0A2G8KDG7"/>
<dbReference type="PANTHER" id="PTHR16172:SF2">
    <property type="entry name" value="MAJOR FACILITATOR SUPERFAMILY DOMAIN-CONTAINING PROTEIN 6"/>
    <property type="match status" value="1"/>
</dbReference>
<dbReference type="Gene3D" id="1.20.1250.20">
    <property type="entry name" value="MFS general substrate transporter like domains"/>
    <property type="match status" value="1"/>
</dbReference>
<reference evidence="8 9" key="1">
    <citation type="journal article" date="2017" name="PLoS Biol.">
        <title>The sea cucumber genome provides insights into morphological evolution and visceral regeneration.</title>
        <authorList>
            <person name="Zhang X."/>
            <person name="Sun L."/>
            <person name="Yuan J."/>
            <person name="Sun Y."/>
            <person name="Gao Y."/>
            <person name="Zhang L."/>
            <person name="Li S."/>
            <person name="Dai H."/>
            <person name="Hamel J.F."/>
            <person name="Liu C."/>
            <person name="Yu Y."/>
            <person name="Liu S."/>
            <person name="Lin W."/>
            <person name="Guo K."/>
            <person name="Jin S."/>
            <person name="Xu P."/>
            <person name="Storey K.B."/>
            <person name="Huan P."/>
            <person name="Zhang T."/>
            <person name="Zhou Y."/>
            <person name="Zhang J."/>
            <person name="Lin C."/>
            <person name="Li X."/>
            <person name="Xing L."/>
            <person name="Huo D."/>
            <person name="Sun M."/>
            <person name="Wang L."/>
            <person name="Mercier A."/>
            <person name="Li F."/>
            <person name="Yang H."/>
            <person name="Xiang J."/>
        </authorList>
    </citation>
    <scope>NUCLEOTIDE SEQUENCE [LARGE SCALE GENOMIC DNA]</scope>
    <source>
        <strain evidence="8">Shaxun</strain>
        <tissue evidence="8">Muscle</tissue>
    </source>
</reference>
<dbReference type="SUPFAM" id="SSF103473">
    <property type="entry name" value="MFS general substrate transporter"/>
    <property type="match status" value="1"/>
</dbReference>
<organism evidence="8 9">
    <name type="scientific">Stichopus japonicus</name>
    <name type="common">Sea cucumber</name>
    <dbReference type="NCBI Taxonomy" id="307972"/>
    <lineage>
        <taxon>Eukaryota</taxon>
        <taxon>Metazoa</taxon>
        <taxon>Echinodermata</taxon>
        <taxon>Eleutherozoa</taxon>
        <taxon>Echinozoa</taxon>
        <taxon>Holothuroidea</taxon>
        <taxon>Aspidochirotacea</taxon>
        <taxon>Aspidochirotida</taxon>
        <taxon>Stichopodidae</taxon>
        <taxon>Apostichopus</taxon>
    </lineage>
</organism>
<keyword evidence="3 6" id="KW-0812">Transmembrane</keyword>
<dbReference type="AlphaFoldDB" id="A0A2G8KDG7"/>
<sequence>MYGSIRYGSVLFVAWFAGFGMGLLFAFLYWHLEELGSPALLFGLAAVVNHSSEVFTYFFSHTILSSIGHIPALCIGLSCYALRCLAISVLYNPWWVLAIETLQGGRRRAFIGKRAEE</sequence>
<evidence type="ECO:0000259" key="7">
    <source>
        <dbReference type="Pfam" id="PF12832"/>
    </source>
</evidence>
<evidence type="ECO:0000256" key="6">
    <source>
        <dbReference type="SAM" id="Phobius"/>
    </source>
</evidence>
<feature type="transmembrane region" description="Helical" evidence="6">
    <location>
        <begin position="12"/>
        <end position="32"/>
    </location>
</feature>
<keyword evidence="5 6" id="KW-0472">Membrane</keyword>
<gene>
    <name evidence="8" type="ORF">BSL78_17087</name>
</gene>
<evidence type="ECO:0000256" key="5">
    <source>
        <dbReference type="ARBA" id="ARBA00023136"/>
    </source>
</evidence>
<proteinExistence type="inferred from homology"/>
<dbReference type="InterPro" id="IPR024989">
    <property type="entry name" value="MFS_assoc_dom"/>
</dbReference>
<accession>A0A2G8KDG7</accession>
<dbReference type="InterPro" id="IPR036259">
    <property type="entry name" value="MFS_trans_sf"/>
</dbReference>
<evidence type="ECO:0000313" key="8">
    <source>
        <dbReference type="EMBL" id="PIK46046.1"/>
    </source>
</evidence>
<evidence type="ECO:0000256" key="1">
    <source>
        <dbReference type="ARBA" id="ARBA00004141"/>
    </source>
</evidence>
<evidence type="ECO:0000313" key="9">
    <source>
        <dbReference type="Proteomes" id="UP000230750"/>
    </source>
</evidence>
<dbReference type="Pfam" id="PF12832">
    <property type="entry name" value="MFS_1_like"/>
    <property type="match status" value="1"/>
</dbReference>
<dbReference type="GO" id="GO:0005886">
    <property type="term" value="C:plasma membrane"/>
    <property type="evidence" value="ECO:0007669"/>
    <property type="project" value="TreeGrafter"/>
</dbReference>
<keyword evidence="9" id="KW-1185">Reference proteome</keyword>
<keyword evidence="4 6" id="KW-1133">Transmembrane helix</keyword>
<dbReference type="OrthoDB" id="5989317at2759"/>
<evidence type="ECO:0000256" key="2">
    <source>
        <dbReference type="ARBA" id="ARBA00005241"/>
    </source>
</evidence>
<name>A0A2G8KDG7_STIJA</name>
<comment type="subcellular location">
    <subcellularLocation>
        <location evidence="1">Membrane</location>
        <topology evidence="1">Multi-pass membrane protein</topology>
    </subcellularLocation>
</comment>
<dbReference type="PANTHER" id="PTHR16172">
    <property type="entry name" value="MAJOR FACILITATOR SUPERFAMILY DOMAIN-CONTAINING PROTEIN 6-LIKE"/>
    <property type="match status" value="1"/>
</dbReference>
<evidence type="ECO:0000256" key="3">
    <source>
        <dbReference type="ARBA" id="ARBA00022692"/>
    </source>
</evidence>
<dbReference type="EMBL" id="MRZV01000669">
    <property type="protein sequence ID" value="PIK46046.1"/>
    <property type="molecule type" value="Genomic_DNA"/>
</dbReference>
<protein>
    <submittedName>
        <fullName evidence="8">Putative major facilitator superfamily domain-containing protein 6</fullName>
    </submittedName>
</protein>
<comment type="caution">
    <text evidence="8">The sequence shown here is derived from an EMBL/GenBank/DDBJ whole genome shotgun (WGS) entry which is preliminary data.</text>
</comment>
<feature type="domain" description="Major facilitator superfamily associated" evidence="7">
    <location>
        <begin position="10"/>
        <end position="104"/>
    </location>
</feature>
<feature type="transmembrane region" description="Helical" evidence="6">
    <location>
        <begin position="70"/>
        <end position="91"/>
    </location>
</feature>
<dbReference type="InterPro" id="IPR051717">
    <property type="entry name" value="MFS_MFSD6"/>
</dbReference>